<organism evidence="6 7">
    <name type="scientific">Lactobacillus crispatus</name>
    <dbReference type="NCBI Taxonomy" id="47770"/>
    <lineage>
        <taxon>Bacteria</taxon>
        <taxon>Bacillati</taxon>
        <taxon>Bacillota</taxon>
        <taxon>Bacilli</taxon>
        <taxon>Lactobacillales</taxon>
        <taxon>Lactobacillaceae</taxon>
        <taxon>Lactobacillus</taxon>
    </lineage>
</organism>
<evidence type="ECO:0000313" key="7">
    <source>
        <dbReference type="Proteomes" id="UP000430323"/>
    </source>
</evidence>
<dbReference type="AlphaFoldDB" id="A0A6A1Z4Y4"/>
<name>A0A6A1Z4Y4_9LACO</name>
<comment type="subcellular location">
    <subcellularLocation>
        <location evidence="1">Membrane</location>
        <topology evidence="1">Multi-pass membrane protein</topology>
    </subcellularLocation>
</comment>
<feature type="non-terminal residue" evidence="6">
    <location>
        <position position="55"/>
    </location>
</feature>
<sequence>MKSYSNQRRLSLIFRYILLIVLAILWILPIVWIVLASFSFNDTGFVSTFWPEKFT</sequence>
<dbReference type="EMBL" id="WBOB01000058">
    <property type="protein sequence ID" value="KAB1971841.1"/>
    <property type="molecule type" value="Genomic_DNA"/>
</dbReference>
<evidence type="ECO:0000256" key="3">
    <source>
        <dbReference type="ARBA" id="ARBA00022989"/>
    </source>
</evidence>
<dbReference type="SUPFAM" id="SSF161098">
    <property type="entry name" value="MetI-like"/>
    <property type="match status" value="1"/>
</dbReference>
<gene>
    <name evidence="6" type="ORF">F8251_08540</name>
</gene>
<comment type="caution">
    <text evidence="6">The sequence shown here is derived from an EMBL/GenBank/DDBJ whole genome shotgun (WGS) entry which is preliminary data.</text>
</comment>
<keyword evidence="4 5" id="KW-0472">Membrane</keyword>
<evidence type="ECO:0000256" key="1">
    <source>
        <dbReference type="ARBA" id="ARBA00004141"/>
    </source>
</evidence>
<feature type="transmembrane region" description="Helical" evidence="5">
    <location>
        <begin position="12"/>
        <end position="35"/>
    </location>
</feature>
<evidence type="ECO:0000256" key="5">
    <source>
        <dbReference type="SAM" id="Phobius"/>
    </source>
</evidence>
<accession>A0A6A1Z4Y4</accession>
<evidence type="ECO:0000256" key="2">
    <source>
        <dbReference type="ARBA" id="ARBA00022692"/>
    </source>
</evidence>
<reference evidence="6 7" key="1">
    <citation type="submission" date="2019-09" db="EMBL/GenBank/DDBJ databases">
        <title>Investigation of probiotic properties of different lactic acid bacteria.</title>
        <authorList>
            <person name="Jaomanjaka F."/>
            <person name="Blanc P."/>
        </authorList>
    </citation>
    <scope>NUCLEOTIDE SEQUENCE [LARGE SCALE GENOMIC DNA]</scope>
    <source>
        <strain evidence="6 7">BIO6272</strain>
    </source>
</reference>
<dbReference type="Gene3D" id="1.10.3720.10">
    <property type="entry name" value="MetI-like"/>
    <property type="match status" value="1"/>
</dbReference>
<protein>
    <submittedName>
        <fullName evidence="6">Sugar ABC transporter permease</fullName>
    </submittedName>
</protein>
<proteinExistence type="predicted"/>
<keyword evidence="3 5" id="KW-1133">Transmembrane helix</keyword>
<keyword evidence="2 5" id="KW-0812">Transmembrane</keyword>
<dbReference type="InterPro" id="IPR035906">
    <property type="entry name" value="MetI-like_sf"/>
</dbReference>
<dbReference type="GO" id="GO:0016020">
    <property type="term" value="C:membrane"/>
    <property type="evidence" value="ECO:0007669"/>
    <property type="project" value="UniProtKB-SubCell"/>
</dbReference>
<evidence type="ECO:0000313" key="6">
    <source>
        <dbReference type="EMBL" id="KAB1971841.1"/>
    </source>
</evidence>
<evidence type="ECO:0000256" key="4">
    <source>
        <dbReference type="ARBA" id="ARBA00023136"/>
    </source>
</evidence>
<dbReference type="Proteomes" id="UP000430323">
    <property type="component" value="Unassembled WGS sequence"/>
</dbReference>